<dbReference type="Proteomes" id="UP000734854">
    <property type="component" value="Unassembled WGS sequence"/>
</dbReference>
<feature type="region of interest" description="Disordered" evidence="1">
    <location>
        <begin position="164"/>
        <end position="209"/>
    </location>
</feature>
<evidence type="ECO:0000313" key="3">
    <source>
        <dbReference type="Proteomes" id="UP000734854"/>
    </source>
</evidence>
<feature type="compositionally biased region" description="Low complexity" evidence="1">
    <location>
        <begin position="177"/>
        <end position="197"/>
    </location>
</feature>
<comment type="caution">
    <text evidence="2">The sequence shown here is derived from an EMBL/GenBank/DDBJ whole genome shotgun (WGS) entry which is preliminary data.</text>
</comment>
<keyword evidence="3" id="KW-1185">Reference proteome</keyword>
<evidence type="ECO:0000256" key="1">
    <source>
        <dbReference type="SAM" id="MobiDB-lite"/>
    </source>
</evidence>
<reference evidence="2 3" key="1">
    <citation type="submission" date="2020-08" db="EMBL/GenBank/DDBJ databases">
        <title>Plant Genome Project.</title>
        <authorList>
            <person name="Zhang R.-G."/>
        </authorList>
    </citation>
    <scope>NUCLEOTIDE SEQUENCE [LARGE SCALE GENOMIC DNA]</scope>
    <source>
        <tissue evidence="2">Rhizome</tissue>
    </source>
</reference>
<protein>
    <submittedName>
        <fullName evidence="2">Uncharacterized protein</fullName>
    </submittedName>
</protein>
<accession>A0A8J5C283</accession>
<dbReference type="PANTHER" id="PTHR33167:SF26">
    <property type="entry name" value="EXPRESSED PROTEIN"/>
    <property type="match status" value="1"/>
</dbReference>
<dbReference type="PANTHER" id="PTHR33167">
    <property type="entry name" value="TRANSCRIPTION FACTOR, PUTATIVE (DUF863)-RELATED"/>
    <property type="match status" value="1"/>
</dbReference>
<proteinExistence type="predicted"/>
<dbReference type="EMBL" id="JACMSC010000021">
    <property type="protein sequence ID" value="KAG6470858.1"/>
    <property type="molecule type" value="Genomic_DNA"/>
</dbReference>
<dbReference type="AlphaFoldDB" id="A0A8J5C283"/>
<name>A0A8J5C283_ZINOF</name>
<sequence length="250" mass="28466">MMRSGDLEGPVMSKIFEVVLKVEALEGHSSMVGDASFDKEDLEDWGVQVIILSKFWLQVEEVVSQSKRDRGTQLISIQYKQRETMEGFVDQYEKENMSMKMVMLKQEETFRQQVEELHRLYRIQKELMRAAKQDRESWKQPVFSNSKEELTLDADEGSDLELTLATGSQRTQRKKTSASNASESGSSFSSSSGESGSMKAKNSDWTMSNGSIRIGGERFEIEQLRQDGLNQSSWLFPCTKKHDMVASFGL</sequence>
<evidence type="ECO:0000313" key="2">
    <source>
        <dbReference type="EMBL" id="KAG6470858.1"/>
    </source>
</evidence>
<organism evidence="2 3">
    <name type="scientific">Zingiber officinale</name>
    <name type="common">Ginger</name>
    <name type="synonym">Amomum zingiber</name>
    <dbReference type="NCBI Taxonomy" id="94328"/>
    <lineage>
        <taxon>Eukaryota</taxon>
        <taxon>Viridiplantae</taxon>
        <taxon>Streptophyta</taxon>
        <taxon>Embryophyta</taxon>
        <taxon>Tracheophyta</taxon>
        <taxon>Spermatophyta</taxon>
        <taxon>Magnoliopsida</taxon>
        <taxon>Liliopsida</taxon>
        <taxon>Zingiberales</taxon>
        <taxon>Zingiberaceae</taxon>
        <taxon>Zingiber</taxon>
    </lineage>
</organism>
<gene>
    <name evidence="2" type="ORF">ZIOFF_071938</name>
</gene>